<protein>
    <submittedName>
        <fullName evidence="2">Uncharacterized protein</fullName>
    </submittedName>
</protein>
<organism evidence="2 3">
    <name type="scientific">Natronincola peptidivorans</name>
    <dbReference type="NCBI Taxonomy" id="426128"/>
    <lineage>
        <taxon>Bacteria</taxon>
        <taxon>Bacillati</taxon>
        <taxon>Bacillota</taxon>
        <taxon>Clostridia</taxon>
        <taxon>Peptostreptococcales</taxon>
        <taxon>Natronincolaceae</taxon>
        <taxon>Natronincola</taxon>
    </lineage>
</organism>
<gene>
    <name evidence="2" type="ORF">SAMN05660297_02906</name>
</gene>
<accession>A0A1I0FR33</accession>
<dbReference type="Proteomes" id="UP000199568">
    <property type="component" value="Unassembled WGS sequence"/>
</dbReference>
<dbReference type="PROSITE" id="PS51257">
    <property type="entry name" value="PROKAR_LIPOPROTEIN"/>
    <property type="match status" value="1"/>
</dbReference>
<evidence type="ECO:0000256" key="1">
    <source>
        <dbReference type="SAM" id="SignalP"/>
    </source>
</evidence>
<proteinExistence type="predicted"/>
<dbReference type="AlphaFoldDB" id="A0A1I0FR33"/>
<feature type="signal peptide" evidence="1">
    <location>
        <begin position="1"/>
        <end position="21"/>
    </location>
</feature>
<keyword evidence="1" id="KW-0732">Signal</keyword>
<dbReference type="OrthoDB" id="2083410at2"/>
<evidence type="ECO:0000313" key="2">
    <source>
        <dbReference type="EMBL" id="SET60851.1"/>
    </source>
</evidence>
<name>A0A1I0FR33_9FIRM</name>
<feature type="chain" id="PRO_5038543575" evidence="1">
    <location>
        <begin position="22"/>
        <end position="159"/>
    </location>
</feature>
<sequence length="159" mass="18403">MKKLFLLIFITTLFLTGCSQINNRTYTYIDVPEEINLYYRGDIVNIQKNTEKYDIILSFINKTIADTEPMGIMKSVRIIPDEEKIKTTGYALELIYEKTTHNQLMIDGRKQVVRFDKVLIPLDNNIIFIGGEEGYSSKALTISFIPKEFVATLLDYKNM</sequence>
<dbReference type="EMBL" id="FOHU01000016">
    <property type="protein sequence ID" value="SET60851.1"/>
    <property type="molecule type" value="Genomic_DNA"/>
</dbReference>
<keyword evidence="3" id="KW-1185">Reference proteome</keyword>
<evidence type="ECO:0000313" key="3">
    <source>
        <dbReference type="Proteomes" id="UP000199568"/>
    </source>
</evidence>
<reference evidence="2 3" key="1">
    <citation type="submission" date="2016-10" db="EMBL/GenBank/DDBJ databases">
        <authorList>
            <person name="de Groot N.N."/>
        </authorList>
    </citation>
    <scope>NUCLEOTIDE SEQUENCE [LARGE SCALE GENOMIC DNA]</scope>
    <source>
        <strain evidence="2 3">DSM 18979</strain>
    </source>
</reference>
<dbReference type="RefSeq" id="WP_090445661.1">
    <property type="nucleotide sequence ID" value="NZ_FOHU01000016.1"/>
</dbReference>